<dbReference type="GO" id="GO:0003735">
    <property type="term" value="F:structural constituent of ribosome"/>
    <property type="evidence" value="ECO:0007669"/>
    <property type="project" value="InterPro"/>
</dbReference>
<dbReference type="PROSITE" id="PS00053">
    <property type="entry name" value="RIBOSOMAL_S8"/>
    <property type="match status" value="1"/>
</dbReference>
<keyword evidence="3 6" id="KW-0687">Ribonucleoprotein</keyword>
<evidence type="ECO:0000313" key="7">
    <source>
        <dbReference type="EMBL" id="OGI88154.1"/>
    </source>
</evidence>
<comment type="caution">
    <text evidence="7">The sequence shown here is derived from an EMBL/GenBank/DDBJ whole genome shotgun (WGS) entry which is preliminary data.</text>
</comment>
<gene>
    <name evidence="7" type="ORF">A2995_00245</name>
</gene>
<evidence type="ECO:0000256" key="1">
    <source>
        <dbReference type="ARBA" id="ARBA00006471"/>
    </source>
</evidence>
<evidence type="ECO:0000256" key="5">
    <source>
        <dbReference type="ARBA" id="ARBA00035525"/>
    </source>
</evidence>
<dbReference type="InterPro" id="IPR000630">
    <property type="entry name" value="Ribosomal_uS8"/>
</dbReference>
<evidence type="ECO:0000256" key="3">
    <source>
        <dbReference type="ARBA" id="ARBA00023274"/>
    </source>
</evidence>
<accession>A0A1F6X228</accession>
<protein>
    <recommendedName>
        <fullName evidence="4">Small ribosomal subunit protein uS8</fullName>
    </recommendedName>
    <alternativeName>
        <fullName evidence="5">30S ribosomal protein S8</fullName>
    </alternativeName>
</protein>
<dbReference type="Gene3D" id="3.30.1370.30">
    <property type="match status" value="1"/>
</dbReference>
<organism evidence="7 8">
    <name type="scientific">Candidatus Nomurabacteria bacterium RIFCSPLOWO2_01_FULL_33_24</name>
    <dbReference type="NCBI Taxonomy" id="1801765"/>
    <lineage>
        <taxon>Bacteria</taxon>
        <taxon>Candidatus Nomuraibacteriota</taxon>
    </lineage>
</organism>
<evidence type="ECO:0000313" key="8">
    <source>
        <dbReference type="Proteomes" id="UP000185809"/>
    </source>
</evidence>
<dbReference type="FunFam" id="3.30.1490.10:FF:000001">
    <property type="entry name" value="30S ribosomal protein S8"/>
    <property type="match status" value="1"/>
</dbReference>
<comment type="similarity">
    <text evidence="1 6">Belongs to the universal ribosomal protein uS8 family.</text>
</comment>
<evidence type="ECO:0000256" key="6">
    <source>
        <dbReference type="RuleBase" id="RU003660"/>
    </source>
</evidence>
<dbReference type="AlphaFoldDB" id="A0A1F6X228"/>
<reference evidence="7 8" key="1">
    <citation type="journal article" date="2016" name="Nat. Commun.">
        <title>Thousands of microbial genomes shed light on interconnected biogeochemical processes in an aquifer system.</title>
        <authorList>
            <person name="Anantharaman K."/>
            <person name="Brown C.T."/>
            <person name="Hug L.A."/>
            <person name="Sharon I."/>
            <person name="Castelle C.J."/>
            <person name="Probst A.J."/>
            <person name="Thomas B.C."/>
            <person name="Singh A."/>
            <person name="Wilkins M.J."/>
            <person name="Karaoz U."/>
            <person name="Brodie E.L."/>
            <person name="Williams K.H."/>
            <person name="Hubbard S.S."/>
            <person name="Banfield J.F."/>
        </authorList>
    </citation>
    <scope>NUCLEOTIDE SEQUENCE [LARGE SCALE GENOMIC DNA]</scope>
</reference>
<dbReference type="SUPFAM" id="SSF56047">
    <property type="entry name" value="Ribosomal protein S8"/>
    <property type="match status" value="1"/>
</dbReference>
<dbReference type="GO" id="GO:0006412">
    <property type="term" value="P:translation"/>
    <property type="evidence" value="ECO:0007669"/>
    <property type="project" value="InterPro"/>
</dbReference>
<dbReference type="GO" id="GO:0005840">
    <property type="term" value="C:ribosome"/>
    <property type="evidence" value="ECO:0007669"/>
    <property type="project" value="UniProtKB-KW"/>
</dbReference>
<evidence type="ECO:0000256" key="4">
    <source>
        <dbReference type="ARBA" id="ARBA00035258"/>
    </source>
</evidence>
<dbReference type="InterPro" id="IPR035987">
    <property type="entry name" value="Ribosomal_uS8_sf"/>
</dbReference>
<dbReference type="GO" id="GO:0005737">
    <property type="term" value="C:cytoplasm"/>
    <property type="evidence" value="ECO:0007669"/>
    <property type="project" value="UniProtKB-ARBA"/>
</dbReference>
<keyword evidence="2 6" id="KW-0689">Ribosomal protein</keyword>
<evidence type="ECO:0000256" key="2">
    <source>
        <dbReference type="ARBA" id="ARBA00022980"/>
    </source>
</evidence>
<name>A0A1F6X228_9BACT</name>
<dbReference type="InterPro" id="IPR047863">
    <property type="entry name" value="Ribosomal_uS8_CS"/>
</dbReference>
<dbReference type="PANTHER" id="PTHR11758">
    <property type="entry name" value="40S RIBOSOMAL PROTEIN S15A"/>
    <property type="match status" value="1"/>
</dbReference>
<dbReference type="EMBL" id="MFUP01000005">
    <property type="protein sequence ID" value="OGI88154.1"/>
    <property type="molecule type" value="Genomic_DNA"/>
</dbReference>
<dbReference type="GO" id="GO:1990904">
    <property type="term" value="C:ribonucleoprotein complex"/>
    <property type="evidence" value="ECO:0007669"/>
    <property type="project" value="UniProtKB-KW"/>
</dbReference>
<sequence>MDTVSNMLIAIKNGSNASHEFVSVPYSKFNHAIADCLVKNGYLKSVSKKQKKKFPVLEIGIAYNNNVPKINDVKRFSKLSKRLYLGSKNIKLVKSGHGSIILTTPKGVITGEEARKKKIGGEALFKIW</sequence>
<dbReference type="Pfam" id="PF00410">
    <property type="entry name" value="Ribosomal_S8"/>
    <property type="match status" value="1"/>
</dbReference>
<dbReference type="Proteomes" id="UP000185809">
    <property type="component" value="Unassembled WGS sequence"/>
</dbReference>
<dbReference type="Gene3D" id="3.30.1490.10">
    <property type="match status" value="1"/>
</dbReference>
<proteinExistence type="inferred from homology"/>